<dbReference type="AlphaFoldDB" id="A0A0E3WHW5"/>
<accession>A0A0E3WHW5</accession>
<name>A0A0E3WHW5_9BACL</name>
<dbReference type="Proteomes" id="UP000033163">
    <property type="component" value="Chromosome I"/>
</dbReference>
<dbReference type="KEGG" id="pri:PRIO_3595"/>
<dbReference type="EMBL" id="LN831776">
    <property type="protein sequence ID" value="CQR55998.1"/>
    <property type="molecule type" value="Genomic_DNA"/>
</dbReference>
<evidence type="ECO:0000313" key="1">
    <source>
        <dbReference type="EMBL" id="CQR55998.1"/>
    </source>
</evidence>
<organism evidence="1 2">
    <name type="scientific">Paenibacillus riograndensis SBR5</name>
    <dbReference type="NCBI Taxonomy" id="1073571"/>
    <lineage>
        <taxon>Bacteria</taxon>
        <taxon>Bacillati</taxon>
        <taxon>Bacillota</taxon>
        <taxon>Bacilli</taxon>
        <taxon>Bacillales</taxon>
        <taxon>Paenibacillaceae</taxon>
        <taxon>Paenibacillus</taxon>
        <taxon>Paenibacillus sonchi group</taxon>
    </lineage>
</organism>
<proteinExistence type="predicted"/>
<reference evidence="2" key="1">
    <citation type="submission" date="2015-03" db="EMBL/GenBank/DDBJ databases">
        <authorList>
            <person name="Wibberg D."/>
        </authorList>
    </citation>
    <scope>NUCLEOTIDE SEQUENCE [LARGE SCALE GENOMIC DNA]</scope>
</reference>
<sequence length="388" mass="43039">MVSRRNFFLMNCSGIRRDVLHIMGEGIRTSMKKIVMPLIAVLLLIGLCYTADTGHAAAANAPSYKEISTFADGKLIISPSKSVLVNGSAYVPVKFLNQIPGFTIASSASGITLTGSKGSGKLNKDNSVLYNNSNYVAFKTLLKLGAIDGKYASSADSLFIWSTEEGKTKSNSMLFAISKLPGTMGLAVGKKVYMYGHPGSHWVTDVQYSDNASLSLIMQNEAGIIWTLDLDSYENHTLYSPEILQGLRDIYNGLPVWASNPEIPDSPFKNMEKVTVKDFRSNPNNGNLEVIIRRANGQDVNMTIAPGARPGEYVNRIFYFKNPRVAFAINDKIWAAIREERVIVGMRPEEVLLSWGEPDSINDDLDYVVYGKVYLYFNNNKVQYIYKF</sequence>
<evidence type="ECO:0000313" key="2">
    <source>
        <dbReference type="Proteomes" id="UP000033163"/>
    </source>
</evidence>
<dbReference type="HOGENOM" id="CLU_852161_0_0_9"/>
<dbReference type="PATRIC" id="fig|1073571.4.peg.3845"/>
<protein>
    <submittedName>
        <fullName evidence="1">Uncharacterized protein</fullName>
    </submittedName>
</protein>
<gene>
    <name evidence="1" type="ORF">PRIO_3595</name>
</gene>